<comment type="caution">
    <text evidence="1">The sequence shown here is derived from an EMBL/GenBank/DDBJ whole genome shotgun (WGS) entry which is preliminary data.</text>
</comment>
<proteinExistence type="predicted"/>
<dbReference type="Gene3D" id="2.10.80.10">
    <property type="entry name" value="Lipase, subunit A"/>
    <property type="match status" value="1"/>
</dbReference>
<dbReference type="EMBL" id="BPLQ01007722">
    <property type="protein sequence ID" value="GIY31847.1"/>
    <property type="molecule type" value="Genomic_DNA"/>
</dbReference>
<evidence type="ECO:0008006" key="3">
    <source>
        <dbReference type="Google" id="ProtNLM"/>
    </source>
</evidence>
<name>A0AAV4SI10_9ARAC</name>
<protein>
    <recommendedName>
        <fullName evidence="3">Prokineticin domain-containing protein</fullName>
    </recommendedName>
</protein>
<accession>A0AAV4SI10</accession>
<evidence type="ECO:0000313" key="1">
    <source>
        <dbReference type="EMBL" id="GIY31847.1"/>
    </source>
</evidence>
<organism evidence="1 2">
    <name type="scientific">Caerostris darwini</name>
    <dbReference type="NCBI Taxonomy" id="1538125"/>
    <lineage>
        <taxon>Eukaryota</taxon>
        <taxon>Metazoa</taxon>
        <taxon>Ecdysozoa</taxon>
        <taxon>Arthropoda</taxon>
        <taxon>Chelicerata</taxon>
        <taxon>Arachnida</taxon>
        <taxon>Araneae</taxon>
        <taxon>Araneomorphae</taxon>
        <taxon>Entelegynae</taxon>
        <taxon>Araneoidea</taxon>
        <taxon>Araneidae</taxon>
        <taxon>Caerostris</taxon>
    </lineage>
</organism>
<dbReference type="Proteomes" id="UP001054837">
    <property type="component" value="Unassembled WGS sequence"/>
</dbReference>
<sequence length="96" mass="10800">VAVEDAGCETNADCDEGECCLQIQYFRVSVCKKLREKDDWCMPEIDLNIQQHKFMCPCAKGLSCVPEVKEEKNGVTIYKNSKCLEDSTDTSDEPSL</sequence>
<dbReference type="AlphaFoldDB" id="A0AAV4SI10"/>
<gene>
    <name evidence="1" type="ORF">CDAR_107911</name>
</gene>
<keyword evidence="2" id="KW-1185">Reference proteome</keyword>
<feature type="non-terminal residue" evidence="1">
    <location>
        <position position="1"/>
    </location>
</feature>
<evidence type="ECO:0000313" key="2">
    <source>
        <dbReference type="Proteomes" id="UP001054837"/>
    </source>
</evidence>
<reference evidence="1 2" key="1">
    <citation type="submission" date="2021-06" db="EMBL/GenBank/DDBJ databases">
        <title>Caerostris darwini draft genome.</title>
        <authorList>
            <person name="Kono N."/>
            <person name="Arakawa K."/>
        </authorList>
    </citation>
    <scope>NUCLEOTIDE SEQUENCE [LARGE SCALE GENOMIC DNA]</scope>
</reference>